<dbReference type="Gene3D" id="3.30.70.270">
    <property type="match status" value="1"/>
</dbReference>
<dbReference type="Proteomes" id="UP000796761">
    <property type="component" value="Unassembled WGS sequence"/>
</dbReference>
<evidence type="ECO:0000256" key="1">
    <source>
        <dbReference type="SAM" id="MobiDB-lite"/>
    </source>
</evidence>
<protein>
    <recommendedName>
        <fullName evidence="4">Reverse transcriptase/retrotransposon-derived protein RNase H-like domain-containing protein</fullName>
    </recommendedName>
</protein>
<dbReference type="OrthoDB" id="10355577at2759"/>
<evidence type="ECO:0000313" key="3">
    <source>
        <dbReference type="Proteomes" id="UP000796761"/>
    </source>
</evidence>
<comment type="caution">
    <text evidence="2">The sequence shown here is derived from an EMBL/GenBank/DDBJ whole genome shotgun (WGS) entry which is preliminary data.</text>
</comment>
<dbReference type="InterPro" id="IPR043502">
    <property type="entry name" value="DNA/RNA_pol_sf"/>
</dbReference>
<organism evidence="2 3">
    <name type="scientific">Zosterops borbonicus</name>
    <dbReference type="NCBI Taxonomy" id="364589"/>
    <lineage>
        <taxon>Eukaryota</taxon>
        <taxon>Metazoa</taxon>
        <taxon>Chordata</taxon>
        <taxon>Craniata</taxon>
        <taxon>Vertebrata</taxon>
        <taxon>Euteleostomi</taxon>
        <taxon>Archelosauria</taxon>
        <taxon>Archosauria</taxon>
        <taxon>Dinosauria</taxon>
        <taxon>Saurischia</taxon>
        <taxon>Theropoda</taxon>
        <taxon>Coelurosauria</taxon>
        <taxon>Aves</taxon>
        <taxon>Neognathae</taxon>
        <taxon>Neoaves</taxon>
        <taxon>Telluraves</taxon>
        <taxon>Australaves</taxon>
        <taxon>Passeriformes</taxon>
        <taxon>Sylvioidea</taxon>
        <taxon>Zosteropidae</taxon>
        <taxon>Zosterops</taxon>
    </lineage>
</organism>
<dbReference type="SUPFAM" id="SSF56672">
    <property type="entry name" value="DNA/RNA polymerases"/>
    <property type="match status" value="1"/>
</dbReference>
<feature type="region of interest" description="Disordered" evidence="1">
    <location>
        <begin position="81"/>
        <end position="111"/>
    </location>
</feature>
<dbReference type="InterPro" id="IPR043128">
    <property type="entry name" value="Rev_trsase/Diguanyl_cyclase"/>
</dbReference>
<dbReference type="AlphaFoldDB" id="A0A8K1D683"/>
<evidence type="ECO:0008006" key="4">
    <source>
        <dbReference type="Google" id="ProtNLM"/>
    </source>
</evidence>
<dbReference type="EMBL" id="SWJQ01025738">
    <property type="protein sequence ID" value="TRZ04606.1"/>
    <property type="molecule type" value="Genomic_DNA"/>
</dbReference>
<accession>A0A8K1D683</accession>
<evidence type="ECO:0000313" key="2">
    <source>
        <dbReference type="EMBL" id="TRZ04606.1"/>
    </source>
</evidence>
<reference evidence="2" key="1">
    <citation type="submission" date="2019-04" db="EMBL/GenBank/DDBJ databases">
        <title>Genome assembly of Zosterops borbonicus 15179.</title>
        <authorList>
            <person name="Leroy T."/>
            <person name="Anselmetti Y."/>
            <person name="Tilak M.-K."/>
            <person name="Nabholz B."/>
        </authorList>
    </citation>
    <scope>NUCLEOTIDE SEQUENCE</scope>
    <source>
        <strain evidence="2">HGM_15179</strain>
        <tissue evidence="2">Muscle</tissue>
    </source>
</reference>
<feature type="compositionally biased region" description="Polar residues" evidence="1">
    <location>
        <begin position="97"/>
        <end position="109"/>
    </location>
</feature>
<proteinExistence type="predicted"/>
<gene>
    <name evidence="2" type="ORF">HGM15179_022501</name>
</gene>
<keyword evidence="3" id="KW-1185">Reference proteome</keyword>
<sequence length="134" mass="15061">MHIPEYSQIVSPLYLVTHKKNHFHWGPEQQHTFAQIKKEITHAVALGPVRTGSDVKNVLYSAAGSHGMNWKWKAAVWSPTGQVTEATEGEDAHVPKSQANEEQQNNKQVDQAAKIEVSKADLDWQHKGDLFLAR</sequence>
<name>A0A8K1D683_9PASS</name>